<evidence type="ECO:0000313" key="4">
    <source>
        <dbReference type="Proteomes" id="UP001370490"/>
    </source>
</evidence>
<dbReference type="SUPFAM" id="SSF52540">
    <property type="entry name" value="P-loop containing nucleoside triphosphate hydrolases"/>
    <property type="match status" value="1"/>
</dbReference>
<sequence length="77" mass="8371">MPEMVLCMSDYVLHPAPHLEIVHGMGGVGKTTIVKEVGQLATELMLVEELAFAVVSRVPNVRKIQGEIAKLMLGLKC</sequence>
<dbReference type="PANTHER" id="PTHR33463:SF198">
    <property type="entry name" value="RPP4C3"/>
    <property type="match status" value="1"/>
</dbReference>
<reference evidence="3 4" key="1">
    <citation type="submission" date="2023-12" db="EMBL/GenBank/DDBJ databases">
        <title>A high-quality genome assembly for Dillenia turbinata (Dilleniales).</title>
        <authorList>
            <person name="Chanderbali A."/>
        </authorList>
    </citation>
    <scope>NUCLEOTIDE SEQUENCE [LARGE SCALE GENOMIC DNA]</scope>
    <source>
        <strain evidence="3">LSX21</strain>
        <tissue evidence="3">Leaf</tissue>
    </source>
</reference>
<dbReference type="Pfam" id="PF00931">
    <property type="entry name" value="NB-ARC"/>
    <property type="match status" value="1"/>
</dbReference>
<protein>
    <submittedName>
        <fullName evidence="3">NB-ARC</fullName>
    </submittedName>
</protein>
<evidence type="ECO:0000313" key="3">
    <source>
        <dbReference type="EMBL" id="KAK6915874.1"/>
    </source>
</evidence>
<dbReference type="Gene3D" id="3.40.50.300">
    <property type="entry name" value="P-loop containing nucleotide triphosphate hydrolases"/>
    <property type="match status" value="1"/>
</dbReference>
<dbReference type="InterPro" id="IPR027417">
    <property type="entry name" value="P-loop_NTPase"/>
</dbReference>
<dbReference type="EMBL" id="JBAMMX010000024">
    <property type="protein sequence ID" value="KAK6915874.1"/>
    <property type="molecule type" value="Genomic_DNA"/>
</dbReference>
<comment type="caution">
    <text evidence="3">The sequence shown here is derived from an EMBL/GenBank/DDBJ whole genome shotgun (WGS) entry which is preliminary data.</text>
</comment>
<dbReference type="PANTHER" id="PTHR33463">
    <property type="entry name" value="NB-ARC DOMAIN-CONTAINING PROTEIN-RELATED"/>
    <property type="match status" value="1"/>
</dbReference>
<gene>
    <name evidence="3" type="ORF">RJ641_018735</name>
</gene>
<name>A0AAN8UN65_9MAGN</name>
<accession>A0AAN8UN65</accession>
<dbReference type="Proteomes" id="UP001370490">
    <property type="component" value="Unassembled WGS sequence"/>
</dbReference>
<dbReference type="GO" id="GO:0043531">
    <property type="term" value="F:ADP binding"/>
    <property type="evidence" value="ECO:0007669"/>
    <property type="project" value="InterPro"/>
</dbReference>
<keyword evidence="1" id="KW-0611">Plant defense</keyword>
<keyword evidence="4" id="KW-1185">Reference proteome</keyword>
<proteinExistence type="predicted"/>
<feature type="domain" description="NB-ARC" evidence="2">
    <location>
        <begin position="21"/>
        <end position="70"/>
    </location>
</feature>
<dbReference type="InterPro" id="IPR002182">
    <property type="entry name" value="NB-ARC"/>
</dbReference>
<organism evidence="3 4">
    <name type="scientific">Dillenia turbinata</name>
    <dbReference type="NCBI Taxonomy" id="194707"/>
    <lineage>
        <taxon>Eukaryota</taxon>
        <taxon>Viridiplantae</taxon>
        <taxon>Streptophyta</taxon>
        <taxon>Embryophyta</taxon>
        <taxon>Tracheophyta</taxon>
        <taxon>Spermatophyta</taxon>
        <taxon>Magnoliopsida</taxon>
        <taxon>eudicotyledons</taxon>
        <taxon>Gunneridae</taxon>
        <taxon>Pentapetalae</taxon>
        <taxon>Dilleniales</taxon>
        <taxon>Dilleniaceae</taxon>
        <taxon>Dillenia</taxon>
    </lineage>
</organism>
<evidence type="ECO:0000256" key="1">
    <source>
        <dbReference type="ARBA" id="ARBA00022821"/>
    </source>
</evidence>
<dbReference type="AlphaFoldDB" id="A0AAN8UN65"/>
<evidence type="ECO:0000259" key="2">
    <source>
        <dbReference type="Pfam" id="PF00931"/>
    </source>
</evidence>
<dbReference type="InterPro" id="IPR050905">
    <property type="entry name" value="Plant_NBS-LRR"/>
</dbReference>